<sequence length="451" mass="47071">MSRQVEDLEAIFRAALRRVDPFRMIADHVRAEGKRLVIDFDGYRHEENLSRYDRIVVMGAGKASARMALALEQVLGDRITEGLVVVKYGHGETLSRIKVMEAGHPTPDAQGVRAAQAMADMARRADGKTLVVTLISGGGSALLPAPLSGLGLDDKQAVTRALLACGADIGQINCVRKHLSTLKGGRLLSLLAPARSLNLILSDVVGDRLDTIASGLTSPDDTSFADALGIIDSFDLRDQLPAAVVKTLTLGADGGIPESLKPGDPAAALSANILIGTNRTALLAACEAARARGYAVTALTSSLTGEAREVAKLLFAVARDTRDGGLLTTPPACIIAGGETTVTLRGSGKGGRNQELALAVLAEMAREPGRGRRIHVLSAATDGGDGPTDAAGAFASAELLEAAERAGLSWDAALRDNDAYPFFDRLGGLLKTGPTMTNVCDLQITLVDEGP</sequence>
<dbReference type="InterPro" id="IPR037035">
    <property type="entry name" value="GK-like_C_sf"/>
</dbReference>
<dbReference type="FunFam" id="3.40.50.10180:FF:000001">
    <property type="entry name" value="Glycerate kinase"/>
    <property type="match status" value="1"/>
</dbReference>
<dbReference type="PANTHER" id="PTHR12227:SF0">
    <property type="entry name" value="GLYCERATE KINASE"/>
    <property type="match status" value="1"/>
</dbReference>
<dbReference type="Gene3D" id="3.40.50.10180">
    <property type="entry name" value="Glycerate kinase, MOFRL-like N-terminal domain"/>
    <property type="match status" value="1"/>
</dbReference>
<evidence type="ECO:0000256" key="1">
    <source>
        <dbReference type="ARBA" id="ARBA00022679"/>
    </source>
</evidence>
<dbReference type="RefSeq" id="WP_112142811.1">
    <property type="nucleotide sequence ID" value="NZ_PGTO01000003.1"/>
</dbReference>
<dbReference type="GO" id="GO:0005524">
    <property type="term" value="F:ATP binding"/>
    <property type="evidence" value="ECO:0007669"/>
    <property type="project" value="UniProtKB-KW"/>
</dbReference>
<accession>A0A364P0F8</accession>
<evidence type="ECO:0000259" key="6">
    <source>
        <dbReference type="Pfam" id="PF13660"/>
    </source>
</evidence>
<keyword evidence="4" id="KW-0067">ATP-binding</keyword>
<reference evidence="7 8" key="1">
    <citation type="submission" date="2017-11" db="EMBL/GenBank/DDBJ databases">
        <title>Draft genome sequence of magnetotactic bacterium Magnetospirillum kuznetsovii LBB-42.</title>
        <authorList>
            <person name="Grouzdev D.S."/>
            <person name="Rysina M.S."/>
            <person name="Baslerov R.V."/>
            <person name="Koziaeva V."/>
        </authorList>
    </citation>
    <scope>NUCLEOTIDE SEQUENCE [LARGE SCALE GENOMIC DNA]</scope>
    <source>
        <strain evidence="7 8">LBB-42</strain>
    </source>
</reference>
<dbReference type="Pfam" id="PF05161">
    <property type="entry name" value="MOFRL"/>
    <property type="match status" value="1"/>
</dbReference>
<feature type="domain" description="MOFRL" evidence="5">
    <location>
        <begin position="332"/>
        <end position="441"/>
    </location>
</feature>
<dbReference type="OrthoDB" id="9766552at2"/>
<organism evidence="7 8">
    <name type="scientific">Paramagnetospirillum kuznetsovii</name>
    <dbReference type="NCBI Taxonomy" id="2053833"/>
    <lineage>
        <taxon>Bacteria</taxon>
        <taxon>Pseudomonadati</taxon>
        <taxon>Pseudomonadota</taxon>
        <taxon>Alphaproteobacteria</taxon>
        <taxon>Rhodospirillales</taxon>
        <taxon>Magnetospirillaceae</taxon>
        <taxon>Paramagnetospirillum</taxon>
    </lineage>
</organism>
<dbReference type="GO" id="GO:0005737">
    <property type="term" value="C:cytoplasm"/>
    <property type="evidence" value="ECO:0007669"/>
    <property type="project" value="TreeGrafter"/>
</dbReference>
<evidence type="ECO:0000256" key="3">
    <source>
        <dbReference type="ARBA" id="ARBA00022777"/>
    </source>
</evidence>
<dbReference type="SUPFAM" id="SSF82544">
    <property type="entry name" value="GckA/TtuD-like"/>
    <property type="match status" value="1"/>
</dbReference>
<dbReference type="PANTHER" id="PTHR12227">
    <property type="entry name" value="GLYCERATE KINASE"/>
    <property type="match status" value="1"/>
</dbReference>
<feature type="domain" description="MOFRL-associated" evidence="6">
    <location>
        <begin position="8"/>
        <end position="248"/>
    </location>
</feature>
<dbReference type="InterPro" id="IPR007835">
    <property type="entry name" value="MOFRL"/>
</dbReference>
<dbReference type="Proteomes" id="UP000251075">
    <property type="component" value="Unassembled WGS sequence"/>
</dbReference>
<dbReference type="InterPro" id="IPR038614">
    <property type="entry name" value="GK_N_sf"/>
</dbReference>
<evidence type="ECO:0000313" key="8">
    <source>
        <dbReference type="Proteomes" id="UP000251075"/>
    </source>
</evidence>
<protein>
    <submittedName>
        <fullName evidence="7">Glycerate kinase</fullName>
    </submittedName>
</protein>
<proteinExistence type="predicted"/>
<dbReference type="InterPro" id="IPR039760">
    <property type="entry name" value="MOFRL_protein"/>
</dbReference>
<dbReference type="GO" id="GO:0008887">
    <property type="term" value="F:glycerate kinase activity"/>
    <property type="evidence" value="ECO:0007669"/>
    <property type="project" value="InterPro"/>
</dbReference>
<evidence type="ECO:0000256" key="2">
    <source>
        <dbReference type="ARBA" id="ARBA00022741"/>
    </source>
</evidence>
<dbReference type="AlphaFoldDB" id="A0A364P0F8"/>
<gene>
    <name evidence="7" type="ORF">CU669_05415</name>
</gene>
<keyword evidence="2" id="KW-0547">Nucleotide-binding</keyword>
<evidence type="ECO:0000313" key="7">
    <source>
        <dbReference type="EMBL" id="RAU22828.1"/>
    </source>
</evidence>
<evidence type="ECO:0000259" key="5">
    <source>
        <dbReference type="Pfam" id="PF05161"/>
    </source>
</evidence>
<keyword evidence="3 7" id="KW-0418">Kinase</keyword>
<dbReference type="EMBL" id="PGTO01000003">
    <property type="protein sequence ID" value="RAU22828.1"/>
    <property type="molecule type" value="Genomic_DNA"/>
</dbReference>
<keyword evidence="8" id="KW-1185">Reference proteome</keyword>
<dbReference type="InterPro" id="IPR025286">
    <property type="entry name" value="MOFRL_assoc_dom"/>
</dbReference>
<comment type="caution">
    <text evidence="7">The sequence shown here is derived from an EMBL/GenBank/DDBJ whole genome shotgun (WGS) entry which is preliminary data.</text>
</comment>
<dbReference type="Pfam" id="PF13660">
    <property type="entry name" value="DUF4147"/>
    <property type="match status" value="1"/>
</dbReference>
<name>A0A364P0F8_9PROT</name>
<keyword evidence="1" id="KW-0808">Transferase</keyword>
<evidence type="ECO:0000256" key="4">
    <source>
        <dbReference type="ARBA" id="ARBA00022840"/>
    </source>
</evidence>
<dbReference type="Gene3D" id="3.40.1480.10">
    <property type="entry name" value="MOFRL domain"/>
    <property type="match status" value="1"/>
</dbReference>